<gene>
    <name evidence="1" type="ORF">SAMN02745729_1265</name>
</gene>
<proteinExistence type="predicted"/>
<dbReference type="OrthoDB" id="5768712at2"/>
<dbReference type="Proteomes" id="UP000242469">
    <property type="component" value="Unassembled WGS sequence"/>
</dbReference>
<dbReference type="AlphaFoldDB" id="A0A1H4H2L2"/>
<evidence type="ECO:0000313" key="2">
    <source>
        <dbReference type="Proteomes" id="UP000242469"/>
    </source>
</evidence>
<dbReference type="STRING" id="1122198.SAMN02745729_1265"/>
<evidence type="ECO:0000313" key="1">
    <source>
        <dbReference type="EMBL" id="SEB16059.1"/>
    </source>
</evidence>
<name>A0A1H4H2L2_9GAMM</name>
<reference evidence="2" key="1">
    <citation type="submission" date="2016-10" db="EMBL/GenBank/DDBJ databases">
        <authorList>
            <person name="Varghese N."/>
            <person name="Submissions S."/>
        </authorList>
    </citation>
    <scope>NUCLEOTIDE SEQUENCE [LARGE SCALE GENOMIC DNA]</scope>
    <source>
        <strain evidence="2">DSM 11526</strain>
    </source>
</reference>
<protein>
    <submittedName>
        <fullName evidence="1">Uncharacterized protein</fullName>
    </submittedName>
</protein>
<organism evidence="1 2">
    <name type="scientific">Marinobacterium iners DSM 11526</name>
    <dbReference type="NCBI Taxonomy" id="1122198"/>
    <lineage>
        <taxon>Bacteria</taxon>
        <taxon>Pseudomonadati</taxon>
        <taxon>Pseudomonadota</taxon>
        <taxon>Gammaproteobacteria</taxon>
        <taxon>Oceanospirillales</taxon>
        <taxon>Oceanospirillaceae</taxon>
        <taxon>Marinobacterium</taxon>
    </lineage>
</organism>
<accession>A0A1H4H2L2</accession>
<dbReference type="EMBL" id="FNRJ01000026">
    <property type="protein sequence ID" value="SEB16059.1"/>
    <property type="molecule type" value="Genomic_DNA"/>
</dbReference>
<keyword evidence="2" id="KW-1185">Reference proteome</keyword>
<dbReference type="RefSeq" id="WP_091828053.1">
    <property type="nucleotide sequence ID" value="NZ_FNRJ01000026.1"/>
</dbReference>
<sequence length="148" mass="17432">MGNIPSEEDWGEYWKDLDQKSAYGSFFGRSNEQLQSQFHKDGIELVYEIRFMPKRVFDYYVLGLRDFIISGDFPDHEAADFSSYFLDMVIYLLEHDPQMISSRIKDLNPALKYVADNQKIYNAPVDIYGDFSEKFIKIKKLCKLNKLD</sequence>